<evidence type="ECO:0000256" key="1">
    <source>
        <dbReference type="ARBA" id="ARBA00004370"/>
    </source>
</evidence>
<name>A0AAV6ZFY1_ENGPU</name>
<keyword evidence="4" id="KW-0325">Glycoprotein</keyword>
<dbReference type="Gene3D" id="2.60.40.10">
    <property type="entry name" value="Immunoglobulins"/>
    <property type="match status" value="1"/>
</dbReference>
<keyword evidence="7" id="KW-1185">Reference proteome</keyword>
<sequence length="126" mass="14183">MMHATSELLAVLVPLLLLASANEEPTLVLGVVNRSIELSAHLHLPHPVQETVWKFKSGNVMVKMAEVGNMKLLFYSNQFNNRIKTVKNGTTIVIEPLSLRDTGEYQAEIILTNKQIHRVSFKLTVY</sequence>
<dbReference type="EMBL" id="WNYA01000562">
    <property type="protein sequence ID" value="KAG8547961.1"/>
    <property type="molecule type" value="Genomic_DNA"/>
</dbReference>
<dbReference type="AlphaFoldDB" id="A0AAV6ZFY1"/>
<proteinExistence type="predicted"/>
<evidence type="ECO:0000313" key="7">
    <source>
        <dbReference type="Proteomes" id="UP000824782"/>
    </source>
</evidence>
<evidence type="ECO:0008006" key="8">
    <source>
        <dbReference type="Google" id="ProtNLM"/>
    </source>
</evidence>
<gene>
    <name evidence="6" type="ORF">GDO81_027052</name>
</gene>
<dbReference type="InterPro" id="IPR013783">
    <property type="entry name" value="Ig-like_fold"/>
</dbReference>
<comment type="caution">
    <text evidence="6">The sequence shown here is derived from an EMBL/GenBank/DDBJ whole genome shotgun (WGS) entry which is preliminary data.</text>
</comment>
<accession>A0AAV6ZFY1</accession>
<evidence type="ECO:0000256" key="2">
    <source>
        <dbReference type="ARBA" id="ARBA00022729"/>
    </source>
</evidence>
<evidence type="ECO:0000256" key="4">
    <source>
        <dbReference type="ARBA" id="ARBA00023180"/>
    </source>
</evidence>
<dbReference type="PANTHER" id="PTHR12080">
    <property type="entry name" value="SIGNALING LYMPHOCYTIC ACTIVATION MOLECULE"/>
    <property type="match status" value="1"/>
</dbReference>
<evidence type="ECO:0000313" key="6">
    <source>
        <dbReference type="EMBL" id="KAG8547961.1"/>
    </source>
</evidence>
<feature type="non-terminal residue" evidence="6">
    <location>
        <position position="126"/>
    </location>
</feature>
<dbReference type="SUPFAM" id="SSF48726">
    <property type="entry name" value="Immunoglobulin"/>
    <property type="match status" value="1"/>
</dbReference>
<dbReference type="GO" id="GO:0016020">
    <property type="term" value="C:membrane"/>
    <property type="evidence" value="ECO:0007669"/>
    <property type="project" value="UniProtKB-SubCell"/>
</dbReference>
<dbReference type="InterPro" id="IPR015631">
    <property type="entry name" value="CD2/SLAM_rcpt"/>
</dbReference>
<dbReference type="InterPro" id="IPR036179">
    <property type="entry name" value="Ig-like_dom_sf"/>
</dbReference>
<dbReference type="PANTHER" id="PTHR12080:SF121">
    <property type="entry name" value="IG-LIKE DOMAIN-CONTAINING PROTEIN-RELATED"/>
    <property type="match status" value="1"/>
</dbReference>
<feature type="chain" id="PRO_5043619416" description="Immunoglobulin subtype domain-containing protein" evidence="5">
    <location>
        <begin position="24"/>
        <end position="126"/>
    </location>
</feature>
<keyword evidence="2 5" id="KW-0732">Signal</keyword>
<reference evidence="6" key="1">
    <citation type="thesis" date="2020" institute="ProQuest LLC" country="789 East Eisenhower Parkway, Ann Arbor, MI, USA">
        <title>Comparative Genomics and Chromosome Evolution.</title>
        <authorList>
            <person name="Mudd A.B."/>
        </authorList>
    </citation>
    <scope>NUCLEOTIDE SEQUENCE</scope>
    <source>
        <strain evidence="6">237g6f4</strain>
        <tissue evidence="6">Blood</tissue>
    </source>
</reference>
<feature type="signal peptide" evidence="5">
    <location>
        <begin position="1"/>
        <end position="23"/>
    </location>
</feature>
<comment type="subcellular location">
    <subcellularLocation>
        <location evidence="1">Membrane</location>
    </subcellularLocation>
</comment>
<dbReference type="Proteomes" id="UP000824782">
    <property type="component" value="Unassembled WGS sequence"/>
</dbReference>
<evidence type="ECO:0000256" key="5">
    <source>
        <dbReference type="SAM" id="SignalP"/>
    </source>
</evidence>
<evidence type="ECO:0000256" key="3">
    <source>
        <dbReference type="ARBA" id="ARBA00023136"/>
    </source>
</evidence>
<organism evidence="6 7">
    <name type="scientific">Engystomops pustulosus</name>
    <name type="common">Tungara frog</name>
    <name type="synonym">Physalaemus pustulosus</name>
    <dbReference type="NCBI Taxonomy" id="76066"/>
    <lineage>
        <taxon>Eukaryota</taxon>
        <taxon>Metazoa</taxon>
        <taxon>Chordata</taxon>
        <taxon>Craniata</taxon>
        <taxon>Vertebrata</taxon>
        <taxon>Euteleostomi</taxon>
        <taxon>Amphibia</taxon>
        <taxon>Batrachia</taxon>
        <taxon>Anura</taxon>
        <taxon>Neobatrachia</taxon>
        <taxon>Hyloidea</taxon>
        <taxon>Leptodactylidae</taxon>
        <taxon>Leiuperinae</taxon>
        <taxon>Engystomops</taxon>
    </lineage>
</organism>
<keyword evidence="3" id="KW-0472">Membrane</keyword>
<protein>
    <recommendedName>
        <fullName evidence="8">Immunoglobulin subtype domain-containing protein</fullName>
    </recommendedName>
</protein>